<dbReference type="Pfam" id="PF20148">
    <property type="entry name" value="DUF6531"/>
    <property type="match status" value="1"/>
</dbReference>
<dbReference type="InterPro" id="IPR056823">
    <property type="entry name" value="TEN-like_YD-shell"/>
</dbReference>
<evidence type="ECO:0000256" key="2">
    <source>
        <dbReference type="SAM" id="MobiDB-lite"/>
    </source>
</evidence>
<protein>
    <submittedName>
        <fullName evidence="5">RHS repeat protein</fullName>
    </submittedName>
</protein>
<accession>A0A5C9A677</accession>
<proteinExistence type="predicted"/>
<gene>
    <name evidence="5" type="ORF">FV139_01560</name>
</gene>
<evidence type="ECO:0000259" key="3">
    <source>
        <dbReference type="Pfam" id="PF20148"/>
    </source>
</evidence>
<organism evidence="5 6">
    <name type="scientific">Parahaliea maris</name>
    <dbReference type="NCBI Taxonomy" id="2716870"/>
    <lineage>
        <taxon>Bacteria</taxon>
        <taxon>Pseudomonadati</taxon>
        <taxon>Pseudomonadota</taxon>
        <taxon>Gammaproteobacteria</taxon>
        <taxon>Cellvibrionales</taxon>
        <taxon>Halieaceae</taxon>
        <taxon>Parahaliea</taxon>
    </lineage>
</organism>
<feature type="domain" description="Teneurin-like YD-shell" evidence="4">
    <location>
        <begin position="360"/>
        <end position="547"/>
    </location>
</feature>
<sequence length="628" mass="67709">MTPATKNPAGSGRSGMFKQLITLVVTLVPACSQAGNSGTSETPAGATITPGQQFAAPITMSDPPDNPAQPARGLAALSAVTLPPSISGPDGYSDPITFSEFPEGTDVTTSYEPRGIHFGGTGPTIVTDTASLGEQVLSGGDNLMGEIFGRFVLPGTNIPAPVAHMGFDIGSIEASNSVKLEFYGDTGQIIYETYAPSPGFFRLNHVGGSVGIYSWRAFIVGTEPAGFGIDNIYFSEPGVRDDLDREQGEGCPSAGNPVTPSVGNKFQEEIDYQGSKPFPLLVRRAYNSLGGKWQLFPEVVHDGSSVAVEVVRDDGKGFTFLGWGLVGGSYMRSAAPNMTGQLFAEPGGWRYETLDDLVEQYDAAGRILSRTNRAGISHTYTYSSDSVTVSHSLGGALTYHLDDTGRVTGFTDPGGNHYAYSYDTNGMHTSVSYPDELGSRIYHYENSSYPELLTGITDANGDRFASWTYDSDRRATSSAHNAGADLTTFDYTLAEDIYPRVTVTNPLGKQTTYLYVVANGQRLVWDVDGHASANCVAASKSYRYDSRAFINSRRDWEDNLTVYTRDYLGRELTRTEALGSAVERSYQTTWHPAFNLPSQRIEPGVTTDYQYDTNGNLISTQATLTPLN</sequence>
<reference evidence="5 6" key="1">
    <citation type="submission" date="2019-08" db="EMBL/GenBank/DDBJ databases">
        <title>Parahaliea maris sp. nov., isolated from the surface seawater.</title>
        <authorList>
            <person name="Liu Y."/>
        </authorList>
    </citation>
    <scope>NUCLEOTIDE SEQUENCE [LARGE SCALE GENOMIC DNA]</scope>
    <source>
        <strain evidence="5 6">HSLHS9</strain>
    </source>
</reference>
<feature type="domain" description="DUF6531" evidence="3">
    <location>
        <begin position="255"/>
        <end position="291"/>
    </location>
</feature>
<dbReference type="EMBL" id="VRZA01000001">
    <property type="protein sequence ID" value="TXS96216.1"/>
    <property type="molecule type" value="Genomic_DNA"/>
</dbReference>
<dbReference type="InterPro" id="IPR006530">
    <property type="entry name" value="YD"/>
</dbReference>
<evidence type="ECO:0000256" key="1">
    <source>
        <dbReference type="ARBA" id="ARBA00022737"/>
    </source>
</evidence>
<feature type="region of interest" description="Disordered" evidence="2">
    <location>
        <begin position="243"/>
        <end position="262"/>
    </location>
</feature>
<comment type="caution">
    <text evidence="5">The sequence shown here is derived from an EMBL/GenBank/DDBJ whole genome shotgun (WGS) entry which is preliminary data.</text>
</comment>
<evidence type="ECO:0000313" key="5">
    <source>
        <dbReference type="EMBL" id="TXS96216.1"/>
    </source>
</evidence>
<dbReference type="Gene3D" id="2.180.10.10">
    <property type="entry name" value="RHS repeat-associated core"/>
    <property type="match status" value="2"/>
</dbReference>
<dbReference type="Proteomes" id="UP000321039">
    <property type="component" value="Unassembled WGS sequence"/>
</dbReference>
<keyword evidence="1" id="KW-0677">Repeat</keyword>
<evidence type="ECO:0000313" key="6">
    <source>
        <dbReference type="Proteomes" id="UP000321039"/>
    </source>
</evidence>
<dbReference type="NCBIfam" id="TIGR01643">
    <property type="entry name" value="YD_repeat_2x"/>
    <property type="match status" value="2"/>
</dbReference>
<keyword evidence="6" id="KW-1185">Reference proteome</keyword>
<dbReference type="InterPro" id="IPR045351">
    <property type="entry name" value="DUF6531"/>
</dbReference>
<dbReference type="Pfam" id="PF25023">
    <property type="entry name" value="TEN_YD-shell"/>
    <property type="match status" value="1"/>
</dbReference>
<dbReference type="AlphaFoldDB" id="A0A5C9A677"/>
<name>A0A5C9A677_9GAMM</name>
<evidence type="ECO:0000259" key="4">
    <source>
        <dbReference type="Pfam" id="PF25023"/>
    </source>
</evidence>